<evidence type="ECO:0000256" key="1">
    <source>
        <dbReference type="ARBA" id="ARBA00009102"/>
    </source>
</evidence>
<name>A0A6N2N3D5_SALVM</name>
<comment type="similarity">
    <text evidence="1">Belongs to the Mediator complex subunit 25 family.</text>
</comment>
<dbReference type="InterPro" id="IPR021419">
    <property type="entry name" value="Mediator_Med25_VWA"/>
</dbReference>
<protein>
    <recommendedName>
        <fullName evidence="2">Mediator of RNA polymerase II transcription subunit 25</fullName>
    </recommendedName>
</protein>
<dbReference type="GO" id="GO:0045944">
    <property type="term" value="P:positive regulation of transcription by RNA polymerase II"/>
    <property type="evidence" value="ECO:0007669"/>
    <property type="project" value="TreeGrafter"/>
</dbReference>
<reference evidence="4" key="1">
    <citation type="submission" date="2019-03" db="EMBL/GenBank/DDBJ databases">
        <authorList>
            <person name="Mank J."/>
            <person name="Almeida P."/>
        </authorList>
    </citation>
    <scope>NUCLEOTIDE SEQUENCE</scope>
    <source>
        <strain evidence="4">78183</strain>
    </source>
</reference>
<gene>
    <name evidence="4" type="ORF">SVIM_LOCUS448841</name>
</gene>
<dbReference type="Pfam" id="PF11265">
    <property type="entry name" value="Med25_VWA"/>
    <property type="match status" value="1"/>
</dbReference>
<evidence type="ECO:0000259" key="3">
    <source>
        <dbReference type="Pfam" id="PF11265"/>
    </source>
</evidence>
<dbReference type="EMBL" id="CAADRP010002063">
    <property type="protein sequence ID" value="VFU60496.1"/>
    <property type="molecule type" value="Genomic_DNA"/>
</dbReference>
<proteinExistence type="inferred from homology"/>
<evidence type="ECO:0000256" key="2">
    <source>
        <dbReference type="ARBA" id="ARBA00019694"/>
    </source>
</evidence>
<dbReference type="GO" id="GO:0016592">
    <property type="term" value="C:mediator complex"/>
    <property type="evidence" value="ECO:0007669"/>
    <property type="project" value="TreeGrafter"/>
</dbReference>
<dbReference type="AlphaFoldDB" id="A0A6N2N3D5"/>
<dbReference type="GO" id="GO:0005667">
    <property type="term" value="C:transcription regulator complex"/>
    <property type="evidence" value="ECO:0007669"/>
    <property type="project" value="TreeGrafter"/>
</dbReference>
<accession>A0A6N2N3D5</accession>
<dbReference type="PANTHER" id="PTHR12433:SF11">
    <property type="entry name" value="MEDIATOR OF RNA POLYMERASE II TRANSCRIPTION SUBUNIT 25"/>
    <property type="match status" value="1"/>
</dbReference>
<organism evidence="4">
    <name type="scientific">Salix viminalis</name>
    <name type="common">Common osier</name>
    <name type="synonym">Basket willow</name>
    <dbReference type="NCBI Taxonomy" id="40686"/>
    <lineage>
        <taxon>Eukaryota</taxon>
        <taxon>Viridiplantae</taxon>
        <taxon>Streptophyta</taxon>
        <taxon>Embryophyta</taxon>
        <taxon>Tracheophyta</taxon>
        <taxon>Spermatophyta</taxon>
        <taxon>Magnoliopsida</taxon>
        <taxon>eudicotyledons</taxon>
        <taxon>Gunneridae</taxon>
        <taxon>Pentapetalae</taxon>
        <taxon>rosids</taxon>
        <taxon>fabids</taxon>
        <taxon>Malpighiales</taxon>
        <taxon>Salicaceae</taxon>
        <taxon>Saliceae</taxon>
        <taxon>Salix</taxon>
    </lineage>
</organism>
<dbReference type="PANTHER" id="PTHR12433">
    <property type="entry name" value="MEDIATOR OF RNA POLYMERASE II TRANSCRIPTION SUBUNIT 25"/>
    <property type="match status" value="1"/>
</dbReference>
<sequence length="175" mass="19260">MLLLASPSSCLVQRSGWTRDVDIFLQWLSAIPFAGGGFNDAAIAEGLSEALMMFPIDPNGSQNQTNIDGQRNCILIAASNPHPLPTPVYRPQTQNLEQTENIDAQNESRLSDAETVAKSFPQFSVSLSVICPKQLPKLRSIYNAVRMRFFHGLFSSVLVLANHIFVTVASRIEGR</sequence>
<feature type="domain" description="Mediator of RNA polymerase II transcription subunit 25 von Willebrand factor type A" evidence="3">
    <location>
        <begin position="6"/>
        <end position="143"/>
    </location>
</feature>
<evidence type="ECO:0000313" key="4">
    <source>
        <dbReference type="EMBL" id="VFU60496.1"/>
    </source>
</evidence>